<dbReference type="PATRIC" id="fig|1088721.3.peg.4646"/>
<dbReference type="EMBL" id="AGFM01000087">
    <property type="protein sequence ID" value="EHJ58337.1"/>
    <property type="molecule type" value="Genomic_DNA"/>
</dbReference>
<evidence type="ECO:0000313" key="2">
    <source>
        <dbReference type="Proteomes" id="UP000004030"/>
    </source>
</evidence>
<dbReference type="AlphaFoldDB" id="G6EK60"/>
<reference evidence="1 2" key="1">
    <citation type="journal article" date="2012" name="J. Bacteriol.">
        <title>Genome sequence of benzo(a)pyrene-degrading bacterium Novosphingobium pentaromativorans US6-1.</title>
        <authorList>
            <person name="Luo Y.R."/>
            <person name="Kang S.G."/>
            <person name="Kim S.J."/>
            <person name="Kim M.R."/>
            <person name="Li N."/>
            <person name="Lee J.H."/>
            <person name="Kwon K.K."/>
        </authorList>
    </citation>
    <scope>NUCLEOTIDE SEQUENCE [LARGE SCALE GENOMIC DNA]</scope>
    <source>
        <strain evidence="1 2">US6-1</strain>
    </source>
</reference>
<gene>
    <name evidence="1" type="ORF">NSU_4731</name>
</gene>
<evidence type="ECO:0000313" key="1">
    <source>
        <dbReference type="EMBL" id="EHJ58337.1"/>
    </source>
</evidence>
<dbReference type="RefSeq" id="WP_007015638.1">
    <property type="nucleotide sequence ID" value="NZ_AGFM01000087.1"/>
</dbReference>
<keyword evidence="2" id="KW-1185">Reference proteome</keyword>
<dbReference type="OrthoDB" id="7507791at2"/>
<protein>
    <submittedName>
        <fullName evidence="1">Uncharacterized protein</fullName>
    </submittedName>
</protein>
<organism evidence="1 2">
    <name type="scientific">Novosphingobium pentaromativorans US6-1</name>
    <dbReference type="NCBI Taxonomy" id="1088721"/>
    <lineage>
        <taxon>Bacteria</taxon>
        <taxon>Pseudomonadati</taxon>
        <taxon>Pseudomonadota</taxon>
        <taxon>Alphaproteobacteria</taxon>
        <taxon>Sphingomonadales</taxon>
        <taxon>Sphingomonadaceae</taxon>
        <taxon>Novosphingobium</taxon>
    </lineage>
</organism>
<sequence length="163" mass="17534">MSAIAEPLTPEAIIVDAARCWRETVDRHRPILPTLFARLEMRGAGFLAPAIAALLAIHEVWSGRRFTAGDTTVPILTDDERTLLDLLEATEPPAFPLPAQPGLTGPLRIALRSTRILLRRVIGHDLGEVAGTAAQNAIFFAVPGDSALLSQDRQATLKTLDAA</sequence>
<proteinExistence type="predicted"/>
<dbReference type="Proteomes" id="UP000004030">
    <property type="component" value="Unassembled WGS sequence"/>
</dbReference>
<comment type="caution">
    <text evidence="1">The sequence shown here is derived from an EMBL/GenBank/DDBJ whole genome shotgun (WGS) entry which is preliminary data.</text>
</comment>
<accession>G6EK60</accession>
<name>G6EK60_9SPHN</name>